<feature type="region of interest" description="Disordered" evidence="3">
    <location>
        <begin position="82"/>
        <end position="109"/>
    </location>
</feature>
<dbReference type="GO" id="GO:0031410">
    <property type="term" value="C:cytoplasmic vesicle"/>
    <property type="evidence" value="ECO:0007669"/>
    <property type="project" value="TreeGrafter"/>
</dbReference>
<dbReference type="GO" id="GO:0070830">
    <property type="term" value="P:bicellular tight junction assembly"/>
    <property type="evidence" value="ECO:0007669"/>
    <property type="project" value="TreeGrafter"/>
</dbReference>
<dbReference type="InterPro" id="IPR010844">
    <property type="entry name" value="Occludin_ELL"/>
</dbReference>
<keyword evidence="6" id="KW-1185">Reference proteome</keyword>
<protein>
    <submittedName>
        <fullName evidence="5">MARVEL domain containing 2-like</fullName>
    </submittedName>
</protein>
<organism evidence="5 6">
    <name type="scientific">Gadus morhua</name>
    <name type="common">Atlantic cod</name>
    <dbReference type="NCBI Taxonomy" id="8049"/>
    <lineage>
        <taxon>Eukaryota</taxon>
        <taxon>Metazoa</taxon>
        <taxon>Chordata</taxon>
        <taxon>Craniata</taxon>
        <taxon>Vertebrata</taxon>
        <taxon>Euteleostomi</taxon>
        <taxon>Actinopterygii</taxon>
        <taxon>Neopterygii</taxon>
        <taxon>Teleostei</taxon>
        <taxon>Neoteleostei</taxon>
        <taxon>Acanthomorphata</taxon>
        <taxon>Zeiogadaria</taxon>
        <taxon>Gadariae</taxon>
        <taxon>Gadiformes</taxon>
        <taxon>Gadoidei</taxon>
        <taxon>Gadidae</taxon>
        <taxon>Gadus</taxon>
    </lineage>
</organism>
<evidence type="ECO:0000256" key="2">
    <source>
        <dbReference type="PROSITE-ProRule" id="PRU01324"/>
    </source>
</evidence>
<dbReference type="PROSITE" id="PS51980">
    <property type="entry name" value="OCEL"/>
    <property type="match status" value="1"/>
</dbReference>
<dbReference type="Ensembl" id="ENSGMOT00000045679.1">
    <property type="protein sequence ID" value="ENSGMOP00000026788.1"/>
    <property type="gene ID" value="ENSGMOG00000032112.1"/>
</dbReference>
<dbReference type="InterPro" id="IPR031176">
    <property type="entry name" value="ELL/occludin"/>
</dbReference>
<dbReference type="Proteomes" id="UP000694546">
    <property type="component" value="Chromosome 8"/>
</dbReference>
<dbReference type="PANTHER" id="PTHR23288:SF37">
    <property type="entry name" value="OCCLUDIN_ELL DOMAIN-CONTAINING PROTEIN 1"/>
    <property type="match status" value="1"/>
</dbReference>
<reference evidence="5" key="2">
    <citation type="submission" date="2025-09" db="UniProtKB">
        <authorList>
            <consortium name="Ensembl"/>
        </authorList>
    </citation>
    <scope>IDENTIFICATION</scope>
</reference>
<feature type="region of interest" description="Disordered" evidence="3">
    <location>
        <begin position="1"/>
        <end position="68"/>
    </location>
</feature>
<sequence length="406" mass="46970">MRSWSQRFKKGDGETMAESSSRPGNAPTPVWVSHTPTPDHLSDVVEDDPADSSEYTSSSPDKNMKDRLRSLLPKTLGRSIRSWTKGREDVSSGGEEIPPDGTRVSPPVSPLMERRLWDGQGDEGSLATSSQRSYKPLLRDNRDLYAGEESILTSIHPAEYYAEKVELYKLKYSYLKSWPGLLRLLAGMELLFGGMVLACVIAYIQKDSEWDDSYGMTNGYYNNGQGLSGYSYGGPMTPFVLAMWRHEATRRELESFRLEVNRCEPDSDHRFCEHLKTTCKMLFLIVSRKYPEITSAEERERYKAVFNDQYPEYKDLHRDITNTLQKFQELDDMMDSLLQNNSRRDVREGIAVMLLTYEEKKKDPAFLEKRERYRYMKDKLSHIKNRIRTFDTMETYGTLTWDVHLG</sequence>
<evidence type="ECO:0000313" key="5">
    <source>
        <dbReference type="Ensembl" id="ENSGMOP00000026788.1"/>
    </source>
</evidence>
<evidence type="ECO:0000313" key="6">
    <source>
        <dbReference type="Proteomes" id="UP000694546"/>
    </source>
</evidence>
<dbReference type="Gene3D" id="6.10.140.340">
    <property type="match status" value="1"/>
</dbReference>
<dbReference type="GO" id="GO:0005923">
    <property type="term" value="C:bicellular tight junction"/>
    <property type="evidence" value="ECO:0007669"/>
    <property type="project" value="UniProtKB-SubCell"/>
</dbReference>
<evidence type="ECO:0000256" key="1">
    <source>
        <dbReference type="ARBA" id="ARBA00009171"/>
    </source>
</evidence>
<feature type="domain" description="OCEL" evidence="4">
    <location>
        <begin position="284"/>
        <end position="395"/>
    </location>
</feature>
<comment type="similarity">
    <text evidence="1 2">Belongs to the ELL/occludin family.</text>
</comment>
<evidence type="ECO:0000259" key="4">
    <source>
        <dbReference type="PROSITE" id="PS51980"/>
    </source>
</evidence>
<evidence type="ECO:0000256" key="3">
    <source>
        <dbReference type="SAM" id="MobiDB-lite"/>
    </source>
</evidence>
<reference evidence="5" key="1">
    <citation type="submission" date="2025-08" db="UniProtKB">
        <authorList>
            <consortium name="Ensembl"/>
        </authorList>
    </citation>
    <scope>IDENTIFICATION</scope>
</reference>
<dbReference type="GeneTree" id="ENSGT00940000166235"/>
<accession>A0A8C5A5A3</accession>
<dbReference type="GO" id="GO:0016324">
    <property type="term" value="C:apical plasma membrane"/>
    <property type="evidence" value="ECO:0007669"/>
    <property type="project" value="TreeGrafter"/>
</dbReference>
<proteinExistence type="inferred from homology"/>
<dbReference type="SUPFAM" id="SSF144292">
    <property type="entry name" value="occludin/ELL-like"/>
    <property type="match status" value="1"/>
</dbReference>
<name>A0A8C5A5A3_GADMO</name>
<dbReference type="PANTHER" id="PTHR23288">
    <property type="entry name" value="OCCLUDIN AND RNA POLYMERASE II ELONGATION FACTOR ELL"/>
    <property type="match status" value="1"/>
</dbReference>
<dbReference type="AlphaFoldDB" id="A0A8C5A5A3"/>
<dbReference type="Pfam" id="PF07303">
    <property type="entry name" value="Occludin_ELL"/>
    <property type="match status" value="1"/>
</dbReference>